<dbReference type="RefSeq" id="WP_205121953.1">
    <property type="nucleotide sequence ID" value="NZ_JAFBCM010000001.1"/>
</dbReference>
<evidence type="ECO:0000256" key="3">
    <source>
        <dbReference type="ARBA" id="ARBA00022842"/>
    </source>
</evidence>
<evidence type="ECO:0000259" key="4">
    <source>
        <dbReference type="PROSITE" id="PS51186"/>
    </source>
</evidence>
<evidence type="ECO:0000313" key="6">
    <source>
        <dbReference type="EMBL" id="MFC3766439.1"/>
    </source>
</evidence>
<proteinExistence type="predicted"/>
<dbReference type="SUPFAM" id="SSF55811">
    <property type="entry name" value="Nudix"/>
    <property type="match status" value="1"/>
</dbReference>
<dbReference type="Pfam" id="PF13302">
    <property type="entry name" value="Acetyltransf_3"/>
    <property type="match status" value="1"/>
</dbReference>
<evidence type="ECO:0000256" key="1">
    <source>
        <dbReference type="ARBA" id="ARBA00001946"/>
    </source>
</evidence>
<dbReference type="PROSITE" id="PS51186">
    <property type="entry name" value="GNAT"/>
    <property type="match status" value="1"/>
</dbReference>
<reference evidence="7" key="1">
    <citation type="journal article" date="2019" name="Int. J. Syst. Evol. Microbiol.">
        <title>The Global Catalogue of Microorganisms (GCM) 10K type strain sequencing project: providing services to taxonomists for standard genome sequencing and annotation.</title>
        <authorList>
            <consortium name="The Broad Institute Genomics Platform"/>
            <consortium name="The Broad Institute Genome Sequencing Center for Infectious Disease"/>
            <person name="Wu L."/>
            <person name="Ma J."/>
        </authorList>
    </citation>
    <scope>NUCLEOTIDE SEQUENCE [LARGE SCALE GENOMIC DNA]</scope>
    <source>
        <strain evidence="7">CGMCC 4.7241</strain>
    </source>
</reference>
<dbReference type="CDD" id="cd04301">
    <property type="entry name" value="NAT_SF"/>
    <property type="match status" value="1"/>
</dbReference>
<protein>
    <submittedName>
        <fullName evidence="6">GNAT family N-acetyltransferase</fullName>
        <ecNumber evidence="6">2.3.1.-</ecNumber>
    </submittedName>
</protein>
<keyword evidence="2" id="KW-0378">Hydrolase</keyword>
<dbReference type="InterPro" id="IPR000182">
    <property type="entry name" value="GNAT_dom"/>
</dbReference>
<dbReference type="PROSITE" id="PS00893">
    <property type="entry name" value="NUDIX_BOX"/>
    <property type="match status" value="1"/>
</dbReference>
<dbReference type="InterPro" id="IPR015797">
    <property type="entry name" value="NUDIX_hydrolase-like_dom_sf"/>
</dbReference>
<dbReference type="Gene3D" id="3.40.630.30">
    <property type="match status" value="1"/>
</dbReference>
<dbReference type="Proteomes" id="UP001595699">
    <property type="component" value="Unassembled WGS sequence"/>
</dbReference>
<dbReference type="SUPFAM" id="SSF55729">
    <property type="entry name" value="Acyl-CoA N-acyltransferases (Nat)"/>
    <property type="match status" value="1"/>
</dbReference>
<evidence type="ECO:0000313" key="7">
    <source>
        <dbReference type="Proteomes" id="UP001595699"/>
    </source>
</evidence>
<feature type="domain" description="N-acetyltransferase" evidence="4">
    <location>
        <begin position="1"/>
        <end position="124"/>
    </location>
</feature>
<dbReference type="Pfam" id="PF00293">
    <property type="entry name" value="NUDIX"/>
    <property type="match status" value="1"/>
</dbReference>
<keyword evidence="3" id="KW-0460">Magnesium</keyword>
<dbReference type="PROSITE" id="PS51462">
    <property type="entry name" value="NUDIX"/>
    <property type="match status" value="1"/>
</dbReference>
<feature type="domain" description="Nudix hydrolase" evidence="5">
    <location>
        <begin position="143"/>
        <end position="274"/>
    </location>
</feature>
<dbReference type="GO" id="GO:0016746">
    <property type="term" value="F:acyltransferase activity"/>
    <property type="evidence" value="ECO:0007669"/>
    <property type="project" value="UniProtKB-KW"/>
</dbReference>
<gene>
    <name evidence="6" type="ORF">ACFOUW_36820</name>
</gene>
<dbReference type="EMBL" id="JBHRZH010000055">
    <property type="protein sequence ID" value="MFC3766439.1"/>
    <property type="molecule type" value="Genomic_DNA"/>
</dbReference>
<sequence length="292" mass="31970">MPEISDGVVTLRSTNETGQFAVAADGQPVGRVRLVDAGDAVAELSWQINETYRRRGHATRAVRLLVGHALASGYVRVEAYVDAGNLAALRVASRSGMRREGVIRSRRTLDGARHDFVLVARLADDPEPSTRAGFIGLVNSTLPRTRLIAHVVVRDEHGRLLLCETTYKADWELPGGVVEPFESPRDGATREATEELGIDLPIGPLLAVDWLPPWNGWDDAVELLFDGGVHDGATFLDRLELEPREIKQVEFCTLDVVKERCLPGTYKRLAAVLGAPYGEVLYLERGAAVESL</sequence>
<dbReference type="EC" id="2.3.1.-" evidence="6"/>
<comment type="caution">
    <text evidence="6">The sequence shown here is derived from an EMBL/GenBank/DDBJ whole genome shotgun (WGS) entry which is preliminary data.</text>
</comment>
<keyword evidence="7" id="KW-1185">Reference proteome</keyword>
<dbReference type="PANTHER" id="PTHR43046:SF12">
    <property type="entry name" value="GDP-MANNOSE MANNOSYL HYDROLASE"/>
    <property type="match status" value="1"/>
</dbReference>
<dbReference type="InterPro" id="IPR016181">
    <property type="entry name" value="Acyl_CoA_acyltransferase"/>
</dbReference>
<evidence type="ECO:0000256" key="2">
    <source>
        <dbReference type="ARBA" id="ARBA00022801"/>
    </source>
</evidence>
<comment type="cofactor">
    <cofactor evidence="1">
        <name>Mg(2+)</name>
        <dbReference type="ChEBI" id="CHEBI:18420"/>
    </cofactor>
</comment>
<dbReference type="CDD" id="cd18876">
    <property type="entry name" value="NUDIX_Hydrolase"/>
    <property type="match status" value="1"/>
</dbReference>
<keyword evidence="6" id="KW-0808">Transferase</keyword>
<name>A0ABV7YQF8_9ACTN</name>
<dbReference type="Gene3D" id="3.90.79.10">
    <property type="entry name" value="Nucleoside Triphosphate Pyrophosphohydrolase"/>
    <property type="match status" value="1"/>
</dbReference>
<dbReference type="PANTHER" id="PTHR43046">
    <property type="entry name" value="GDP-MANNOSE MANNOSYL HYDROLASE"/>
    <property type="match status" value="1"/>
</dbReference>
<dbReference type="InterPro" id="IPR000086">
    <property type="entry name" value="NUDIX_hydrolase_dom"/>
</dbReference>
<accession>A0ABV7YQF8</accession>
<dbReference type="InterPro" id="IPR020084">
    <property type="entry name" value="NUDIX_hydrolase_CS"/>
</dbReference>
<keyword evidence="6" id="KW-0012">Acyltransferase</keyword>
<evidence type="ECO:0000259" key="5">
    <source>
        <dbReference type="PROSITE" id="PS51462"/>
    </source>
</evidence>
<organism evidence="6 7">
    <name type="scientific">Tenggerimyces flavus</name>
    <dbReference type="NCBI Taxonomy" id="1708749"/>
    <lineage>
        <taxon>Bacteria</taxon>
        <taxon>Bacillati</taxon>
        <taxon>Actinomycetota</taxon>
        <taxon>Actinomycetes</taxon>
        <taxon>Propionibacteriales</taxon>
        <taxon>Nocardioidaceae</taxon>
        <taxon>Tenggerimyces</taxon>
    </lineage>
</organism>